<proteinExistence type="predicted"/>
<dbReference type="CDD" id="cd00130">
    <property type="entry name" value="PAS"/>
    <property type="match status" value="3"/>
</dbReference>
<comment type="catalytic activity">
    <reaction evidence="1">
        <text>ATP + protein L-histidine = ADP + protein N-phospho-L-histidine.</text>
        <dbReference type="EC" id="2.7.13.3"/>
    </reaction>
</comment>
<dbReference type="PROSITE" id="PS50110">
    <property type="entry name" value="RESPONSE_REGULATORY"/>
    <property type="match status" value="1"/>
</dbReference>
<feature type="domain" description="PAS" evidence="8">
    <location>
        <begin position="454"/>
        <end position="507"/>
    </location>
</feature>
<feature type="domain" description="Histidine kinase" evidence="6">
    <location>
        <begin position="575"/>
        <end position="800"/>
    </location>
</feature>
<dbReference type="AlphaFoldDB" id="A0A1H1XM83"/>
<dbReference type="InterPro" id="IPR001789">
    <property type="entry name" value="Sig_transdc_resp-reg_receiver"/>
</dbReference>
<dbReference type="SUPFAM" id="SSF52172">
    <property type="entry name" value="CheY-like"/>
    <property type="match status" value="1"/>
</dbReference>
<protein>
    <recommendedName>
        <fullName evidence="2">histidine kinase</fullName>
        <ecNumber evidence="2">2.7.13.3</ecNumber>
    </recommendedName>
</protein>
<gene>
    <name evidence="10" type="ORF">SAMN05216421_2905</name>
</gene>
<dbReference type="SMART" id="SM00388">
    <property type="entry name" value="HisKA"/>
    <property type="match status" value="1"/>
</dbReference>
<dbReference type="SUPFAM" id="SSF55874">
    <property type="entry name" value="ATPase domain of HSP90 chaperone/DNA topoisomerase II/histidine kinase"/>
    <property type="match status" value="1"/>
</dbReference>
<dbReference type="Gene3D" id="3.30.565.10">
    <property type="entry name" value="Histidine kinase-like ATPase, C-terminal domain"/>
    <property type="match status" value="1"/>
</dbReference>
<dbReference type="Pfam" id="PF02518">
    <property type="entry name" value="HATPase_c"/>
    <property type="match status" value="1"/>
</dbReference>
<evidence type="ECO:0000256" key="5">
    <source>
        <dbReference type="PROSITE-ProRule" id="PRU00169"/>
    </source>
</evidence>
<dbReference type="SMART" id="SM00448">
    <property type="entry name" value="REC"/>
    <property type="match status" value="1"/>
</dbReference>
<dbReference type="InterPro" id="IPR005467">
    <property type="entry name" value="His_kinase_dom"/>
</dbReference>
<dbReference type="STRING" id="487184.SAMN05216421_2905"/>
<dbReference type="InterPro" id="IPR003661">
    <property type="entry name" value="HisK_dim/P_dom"/>
</dbReference>
<dbReference type="PRINTS" id="PR00344">
    <property type="entry name" value="BCTRLSENSOR"/>
</dbReference>
<reference evidence="11" key="1">
    <citation type="submission" date="2016-10" db="EMBL/GenBank/DDBJ databases">
        <authorList>
            <person name="Varghese N."/>
            <person name="Submissions S."/>
        </authorList>
    </citation>
    <scope>NUCLEOTIDE SEQUENCE [LARGE SCALE GENOMIC DNA]</scope>
    <source>
        <strain evidence="11">NRRL B-51270</strain>
    </source>
</reference>
<accession>A0A1H1XM83</accession>
<dbReference type="InterPro" id="IPR013655">
    <property type="entry name" value="PAS_fold_3"/>
</dbReference>
<dbReference type="Pfam" id="PF00512">
    <property type="entry name" value="HisKA"/>
    <property type="match status" value="1"/>
</dbReference>
<dbReference type="PANTHER" id="PTHR43065:SF42">
    <property type="entry name" value="TWO-COMPONENT SENSOR PPRA"/>
    <property type="match status" value="1"/>
</dbReference>
<dbReference type="RefSeq" id="WP_093396157.1">
    <property type="nucleotide sequence ID" value="NZ_LT629736.1"/>
</dbReference>
<dbReference type="CDD" id="cd00082">
    <property type="entry name" value="HisKA"/>
    <property type="match status" value="1"/>
</dbReference>
<dbReference type="Proteomes" id="UP000243207">
    <property type="component" value="Chromosome I"/>
</dbReference>
<dbReference type="SMART" id="SM00387">
    <property type="entry name" value="HATPase_c"/>
    <property type="match status" value="1"/>
</dbReference>
<dbReference type="InterPro" id="IPR036097">
    <property type="entry name" value="HisK_dim/P_sf"/>
</dbReference>
<dbReference type="OrthoDB" id="6973808at2"/>
<evidence type="ECO:0000259" key="7">
    <source>
        <dbReference type="PROSITE" id="PS50110"/>
    </source>
</evidence>
<dbReference type="Gene3D" id="3.40.50.2300">
    <property type="match status" value="1"/>
</dbReference>
<evidence type="ECO:0000313" key="11">
    <source>
        <dbReference type="Proteomes" id="UP000243207"/>
    </source>
</evidence>
<dbReference type="PANTHER" id="PTHR43065">
    <property type="entry name" value="SENSOR HISTIDINE KINASE"/>
    <property type="match status" value="1"/>
</dbReference>
<dbReference type="NCBIfam" id="TIGR00229">
    <property type="entry name" value="sensory_box"/>
    <property type="match status" value="2"/>
</dbReference>
<dbReference type="SMART" id="SM00086">
    <property type="entry name" value="PAC"/>
    <property type="match status" value="3"/>
</dbReference>
<dbReference type="Gene3D" id="3.30.450.20">
    <property type="entry name" value="PAS domain"/>
    <property type="match status" value="4"/>
</dbReference>
<dbReference type="Gene3D" id="1.10.287.130">
    <property type="match status" value="1"/>
</dbReference>
<dbReference type="FunFam" id="3.30.450.20:FF:000099">
    <property type="entry name" value="Sensory box sensor histidine kinase"/>
    <property type="match status" value="1"/>
</dbReference>
<evidence type="ECO:0000313" key="10">
    <source>
        <dbReference type="EMBL" id="SDT10310.1"/>
    </source>
</evidence>
<feature type="domain" description="PAS" evidence="8">
    <location>
        <begin position="300"/>
        <end position="370"/>
    </location>
</feature>
<dbReference type="InterPro" id="IPR011006">
    <property type="entry name" value="CheY-like_superfamily"/>
</dbReference>
<dbReference type="InterPro" id="IPR000014">
    <property type="entry name" value="PAS"/>
</dbReference>
<dbReference type="InterPro" id="IPR004358">
    <property type="entry name" value="Sig_transdc_His_kin-like_C"/>
</dbReference>
<evidence type="ECO:0000256" key="2">
    <source>
        <dbReference type="ARBA" id="ARBA00012438"/>
    </source>
</evidence>
<evidence type="ECO:0000256" key="3">
    <source>
        <dbReference type="ARBA" id="ARBA00022553"/>
    </source>
</evidence>
<dbReference type="InterPro" id="IPR013656">
    <property type="entry name" value="PAS_4"/>
</dbReference>
<dbReference type="EMBL" id="LT629736">
    <property type="protein sequence ID" value="SDT10310.1"/>
    <property type="molecule type" value="Genomic_DNA"/>
</dbReference>
<dbReference type="PROSITE" id="PS50109">
    <property type="entry name" value="HIS_KIN"/>
    <property type="match status" value="1"/>
</dbReference>
<dbReference type="InterPro" id="IPR000700">
    <property type="entry name" value="PAS-assoc_C"/>
</dbReference>
<keyword evidence="11" id="KW-1185">Reference proteome</keyword>
<sequence>MANTDVSFPLFLSGGGRMGELIRAYDWSETPLGAPDAWPQALQTLVSVILCSQQPMFIAWGPRHTSIYNDAYSEILGAKHPAALGHPFLQVWNEIADDLLPIVEQAYNGQPVHMDDITLMMERHGYREETHFSFSYTPVRDDSGDVCGFFCPCIETTSQVLTERRIKEENERQRQLFELAPGFIAAVTGPDHVFEFVNEAYRKLVGRSDLVGRTVREALPEIAGQGFLEWLDEVYGSGERVVQFEVPVRLRRGPEGELEQRYVDFIYEPVINDAGQVTGVLVEGHDVTNAHLAQEALKASEAQFEVLAQAMPNMVWTARPDGRIDWFNERAHQYTGLENGALTENVWAALIHPADFEASRESWLGALTSGTPYEDELRIRRHDGEYRWHLSRGLPIYGDDGLLLRWIGANTDIHDQKLAEETLRELNETLERRVAERTVQRDRVWRNSRDLLCVVNIDGTLRSVNPAWTDILGYEQAELEGRSFLDFVWPDDFSLSQSEHDKAANENLTNFENRFRHRDGSVRWISWHTYAEADAIYGYGRHISAEKEQAEALRHAEEQLRHAQKMEAIGQLTGGLAHDFNNILTGIIGSLELMLGRIAQGKTESLARYCMAAMGSAQRAASLTHRLLAFARRQPLDPKQVDSNKLLLSMEDLLRRTLGPLYDLRLRFDKGLWVTRCDPYQLESAVLNIAINARDAMPDGGFLTIETLNGAFDEPRPATPHDVPAGEYVMIRITDTGRGMSPEVIRRAVEPFFTTKPQGQGTGLGLSMVYGFARQSEGCLDIASEPGGGACMTLYLPRSHSPADPSPGPELTHAPSTRSTARVLVVEDEALVRELIVEALLDMGCEVVQATDGPAGLRAVRSKQPFELMISDIGMPGMNGQQLADQALQLYPALKVLMITGYAENATLADGFLKPGMGLMTKPFSVSALRRRVADMLQDA</sequence>
<dbReference type="InterPro" id="IPR035965">
    <property type="entry name" value="PAS-like_dom_sf"/>
</dbReference>
<evidence type="ECO:0000259" key="6">
    <source>
        <dbReference type="PROSITE" id="PS50109"/>
    </source>
</evidence>
<evidence type="ECO:0000259" key="9">
    <source>
        <dbReference type="PROSITE" id="PS50113"/>
    </source>
</evidence>
<keyword evidence="4" id="KW-0418">Kinase</keyword>
<dbReference type="Pfam" id="PF08448">
    <property type="entry name" value="PAS_4"/>
    <property type="match status" value="2"/>
</dbReference>
<dbReference type="GO" id="GO:0000155">
    <property type="term" value="F:phosphorelay sensor kinase activity"/>
    <property type="evidence" value="ECO:0007669"/>
    <property type="project" value="InterPro"/>
</dbReference>
<feature type="domain" description="Response regulatory" evidence="7">
    <location>
        <begin position="822"/>
        <end position="937"/>
    </location>
</feature>
<feature type="domain" description="PAC" evidence="9">
    <location>
        <begin position="373"/>
        <end position="425"/>
    </location>
</feature>
<dbReference type="InterPro" id="IPR003594">
    <property type="entry name" value="HATPase_dom"/>
</dbReference>
<keyword evidence="3 5" id="KW-0597">Phosphoprotein</keyword>
<dbReference type="SUPFAM" id="SSF55785">
    <property type="entry name" value="PYP-like sensor domain (PAS domain)"/>
    <property type="match status" value="4"/>
</dbReference>
<dbReference type="PROSITE" id="PS50113">
    <property type="entry name" value="PAC"/>
    <property type="match status" value="2"/>
</dbReference>
<dbReference type="EC" id="2.7.13.3" evidence="2"/>
<dbReference type="PROSITE" id="PS50112">
    <property type="entry name" value="PAS"/>
    <property type="match status" value="2"/>
</dbReference>
<dbReference type="Pfam" id="PF08447">
    <property type="entry name" value="PAS_3"/>
    <property type="match status" value="2"/>
</dbReference>
<feature type="modified residue" description="4-aspartylphosphate" evidence="5">
    <location>
        <position position="872"/>
    </location>
</feature>
<evidence type="ECO:0000256" key="4">
    <source>
        <dbReference type="ARBA" id="ARBA00022777"/>
    </source>
</evidence>
<dbReference type="SUPFAM" id="SSF47384">
    <property type="entry name" value="Homodimeric domain of signal transducing histidine kinase"/>
    <property type="match status" value="1"/>
</dbReference>
<dbReference type="InterPro" id="IPR001610">
    <property type="entry name" value="PAC"/>
</dbReference>
<evidence type="ECO:0000256" key="1">
    <source>
        <dbReference type="ARBA" id="ARBA00000085"/>
    </source>
</evidence>
<evidence type="ECO:0000259" key="8">
    <source>
        <dbReference type="PROSITE" id="PS50112"/>
    </source>
</evidence>
<dbReference type="Pfam" id="PF00072">
    <property type="entry name" value="Response_reg"/>
    <property type="match status" value="1"/>
</dbReference>
<name>A0A1H1XM83_9GAMM</name>
<dbReference type="InterPro" id="IPR036890">
    <property type="entry name" value="HATPase_C_sf"/>
</dbReference>
<organism evidence="10 11">
    <name type="scientific">Halopseudomonas xinjiangensis</name>
    <dbReference type="NCBI Taxonomy" id="487184"/>
    <lineage>
        <taxon>Bacteria</taxon>
        <taxon>Pseudomonadati</taxon>
        <taxon>Pseudomonadota</taxon>
        <taxon>Gammaproteobacteria</taxon>
        <taxon>Pseudomonadales</taxon>
        <taxon>Pseudomonadaceae</taxon>
        <taxon>Halopseudomonas</taxon>
    </lineage>
</organism>
<feature type="domain" description="PAC" evidence="9">
    <location>
        <begin position="244"/>
        <end position="299"/>
    </location>
</feature>
<dbReference type="SMART" id="SM00091">
    <property type="entry name" value="PAS"/>
    <property type="match status" value="3"/>
</dbReference>
<keyword evidence="4" id="KW-0808">Transferase</keyword>